<keyword evidence="1" id="KW-0808">Transferase</keyword>
<evidence type="ECO:0000256" key="1">
    <source>
        <dbReference type="ARBA" id="ARBA00022679"/>
    </source>
</evidence>
<evidence type="ECO:0000313" key="9">
    <source>
        <dbReference type="Proteomes" id="UP000478052"/>
    </source>
</evidence>
<evidence type="ECO:0000256" key="3">
    <source>
        <dbReference type="ARBA" id="ARBA00022722"/>
    </source>
</evidence>
<dbReference type="InterPro" id="IPR041588">
    <property type="entry name" value="Integrase_H2C2"/>
</dbReference>
<dbReference type="InterPro" id="IPR005312">
    <property type="entry name" value="DUF1759"/>
</dbReference>
<dbReference type="InterPro" id="IPR008042">
    <property type="entry name" value="Retrotrans_Pao"/>
</dbReference>
<dbReference type="Pfam" id="PF17921">
    <property type="entry name" value="Integrase_H2C2"/>
    <property type="match status" value="1"/>
</dbReference>
<dbReference type="Gene3D" id="3.10.10.10">
    <property type="entry name" value="HIV Type 1 Reverse Transcriptase, subunit A, domain 1"/>
    <property type="match status" value="1"/>
</dbReference>
<dbReference type="EMBL" id="VUJU01006265">
    <property type="protein sequence ID" value="KAF0748999.1"/>
    <property type="molecule type" value="Genomic_DNA"/>
</dbReference>
<dbReference type="InterPro" id="IPR040676">
    <property type="entry name" value="DUF5641"/>
</dbReference>
<dbReference type="GO" id="GO:0042575">
    <property type="term" value="C:DNA polymerase complex"/>
    <property type="evidence" value="ECO:0007669"/>
    <property type="project" value="UniProtKB-ARBA"/>
</dbReference>
<keyword evidence="9" id="KW-1185">Reference proteome</keyword>
<dbReference type="OrthoDB" id="6595074at2759"/>
<evidence type="ECO:0000256" key="4">
    <source>
        <dbReference type="ARBA" id="ARBA00022759"/>
    </source>
</evidence>
<dbReference type="InterPro" id="IPR001584">
    <property type="entry name" value="Integrase_cat-core"/>
</dbReference>
<dbReference type="InterPro" id="IPR036397">
    <property type="entry name" value="RNaseH_sf"/>
</dbReference>
<keyword evidence="6" id="KW-0695">RNA-directed DNA polymerase</keyword>
<dbReference type="PROSITE" id="PS00141">
    <property type="entry name" value="ASP_PROTEASE"/>
    <property type="match status" value="1"/>
</dbReference>
<dbReference type="GO" id="GO:0004519">
    <property type="term" value="F:endonuclease activity"/>
    <property type="evidence" value="ECO:0007669"/>
    <property type="project" value="UniProtKB-KW"/>
</dbReference>
<evidence type="ECO:0000256" key="2">
    <source>
        <dbReference type="ARBA" id="ARBA00022695"/>
    </source>
</evidence>
<dbReference type="PANTHER" id="PTHR47331:SF5">
    <property type="entry name" value="RIBONUCLEASE H"/>
    <property type="match status" value="1"/>
</dbReference>
<dbReference type="InterPro" id="IPR000477">
    <property type="entry name" value="RT_dom"/>
</dbReference>
<accession>A0A6G0Y4K8</accession>
<feature type="domain" description="Integrase catalytic" evidence="7">
    <location>
        <begin position="1429"/>
        <end position="1617"/>
    </location>
</feature>
<dbReference type="Pfam" id="PF03564">
    <property type="entry name" value="DUF1759"/>
    <property type="match status" value="1"/>
</dbReference>
<evidence type="ECO:0000313" key="8">
    <source>
        <dbReference type="EMBL" id="KAF0748999.1"/>
    </source>
</evidence>
<evidence type="ECO:0000259" key="7">
    <source>
        <dbReference type="PROSITE" id="PS50994"/>
    </source>
</evidence>
<dbReference type="GO" id="GO:0015074">
    <property type="term" value="P:DNA integration"/>
    <property type="evidence" value="ECO:0007669"/>
    <property type="project" value="InterPro"/>
</dbReference>
<organism evidence="8 9">
    <name type="scientific">Aphis craccivora</name>
    <name type="common">Cowpea aphid</name>
    <dbReference type="NCBI Taxonomy" id="307492"/>
    <lineage>
        <taxon>Eukaryota</taxon>
        <taxon>Metazoa</taxon>
        <taxon>Ecdysozoa</taxon>
        <taxon>Arthropoda</taxon>
        <taxon>Hexapoda</taxon>
        <taxon>Insecta</taxon>
        <taxon>Pterygota</taxon>
        <taxon>Neoptera</taxon>
        <taxon>Paraneoptera</taxon>
        <taxon>Hemiptera</taxon>
        <taxon>Sternorrhyncha</taxon>
        <taxon>Aphidomorpha</taxon>
        <taxon>Aphidoidea</taxon>
        <taxon>Aphididae</taxon>
        <taxon>Aphidini</taxon>
        <taxon>Aphis</taxon>
        <taxon>Aphis</taxon>
    </lineage>
</organism>
<keyword evidence="2" id="KW-0548">Nucleotidyltransferase</keyword>
<dbReference type="GO" id="GO:0004190">
    <property type="term" value="F:aspartic-type endopeptidase activity"/>
    <property type="evidence" value="ECO:0007669"/>
    <property type="project" value="InterPro"/>
</dbReference>
<dbReference type="Gene3D" id="3.30.420.10">
    <property type="entry name" value="Ribonuclease H-like superfamily/Ribonuclease H"/>
    <property type="match status" value="1"/>
</dbReference>
<dbReference type="SUPFAM" id="SSF56672">
    <property type="entry name" value="DNA/RNA polymerases"/>
    <property type="match status" value="1"/>
</dbReference>
<dbReference type="InterPro" id="IPR001969">
    <property type="entry name" value="Aspartic_peptidase_AS"/>
</dbReference>
<protein>
    <submittedName>
        <fullName evidence="8">Integrase catalytic domain-containing protein</fullName>
    </submittedName>
</protein>
<dbReference type="InterPro" id="IPR007021">
    <property type="entry name" value="DUF659"/>
</dbReference>
<dbReference type="Pfam" id="PF04937">
    <property type="entry name" value="DUF659"/>
    <property type="match status" value="1"/>
</dbReference>
<dbReference type="Pfam" id="PF18701">
    <property type="entry name" value="DUF5641"/>
    <property type="match status" value="1"/>
</dbReference>
<dbReference type="Pfam" id="PF05380">
    <property type="entry name" value="Peptidase_A17"/>
    <property type="match status" value="1"/>
</dbReference>
<dbReference type="GO" id="GO:0003964">
    <property type="term" value="F:RNA-directed DNA polymerase activity"/>
    <property type="evidence" value="ECO:0007669"/>
    <property type="project" value="UniProtKB-KW"/>
</dbReference>
<name>A0A6G0Y4K8_APHCR</name>
<evidence type="ECO:0000256" key="6">
    <source>
        <dbReference type="ARBA" id="ARBA00022918"/>
    </source>
</evidence>
<evidence type="ECO:0000256" key="5">
    <source>
        <dbReference type="ARBA" id="ARBA00022801"/>
    </source>
</evidence>
<comment type="caution">
    <text evidence="8">The sequence shown here is derived from an EMBL/GenBank/DDBJ whole genome shotgun (WGS) entry which is preliminary data.</text>
</comment>
<dbReference type="Proteomes" id="UP000478052">
    <property type="component" value="Unassembled WGS sequence"/>
</dbReference>
<keyword evidence="3" id="KW-0540">Nuclease</keyword>
<dbReference type="InterPro" id="IPR043502">
    <property type="entry name" value="DNA/RNA_pol_sf"/>
</dbReference>
<proteinExistence type="predicted"/>
<dbReference type="Pfam" id="PF00078">
    <property type="entry name" value="RVT_1"/>
    <property type="match status" value="1"/>
</dbReference>
<dbReference type="PROSITE" id="PS50994">
    <property type="entry name" value="INTEGRASE"/>
    <property type="match status" value="1"/>
</dbReference>
<dbReference type="GO" id="GO:0003676">
    <property type="term" value="F:nucleic acid binding"/>
    <property type="evidence" value="ECO:0007669"/>
    <property type="project" value="InterPro"/>
</dbReference>
<dbReference type="CDD" id="cd01644">
    <property type="entry name" value="RT_pepA17"/>
    <property type="match status" value="1"/>
</dbReference>
<dbReference type="PANTHER" id="PTHR47331">
    <property type="entry name" value="PHD-TYPE DOMAIN-CONTAINING PROTEIN"/>
    <property type="match status" value="1"/>
</dbReference>
<dbReference type="Gene3D" id="3.30.70.270">
    <property type="match status" value="1"/>
</dbReference>
<keyword evidence="5" id="KW-0378">Hydrolase</keyword>
<reference evidence="8 9" key="1">
    <citation type="submission" date="2019-08" db="EMBL/GenBank/DDBJ databases">
        <title>Whole genome of Aphis craccivora.</title>
        <authorList>
            <person name="Voronova N.V."/>
            <person name="Shulinski R.S."/>
            <person name="Bandarenka Y.V."/>
            <person name="Zhorov D.G."/>
            <person name="Warner D."/>
        </authorList>
    </citation>
    <scope>NUCLEOTIDE SEQUENCE [LARGE SCALE GENOMIC DNA]</scope>
    <source>
        <strain evidence="8">180601</strain>
        <tissue evidence="8">Whole Body</tissue>
    </source>
</reference>
<gene>
    <name evidence="8" type="ORF">FWK35_00033425</name>
</gene>
<sequence length="2457" mass="278395">MPASKAQRAIQRSRFMRDRHHKSITDMHSLAVQVESGAVEKCELDVRIESFETIVSKFRLEQEAVIDALIQSNCIEEFDEVDEPVSKSVEEMYFEVKHIVSRLSKKDSQSTTIAAPTLSALPKIELPKFNGDILSWSLFRDTFLSAVHENPDLSDIRRFQYLLMCVSGSALTIVKTFPLSASNYKLAWGALLNRYNNQRLLATAHVDKLFNFKPITQESLSALTAFVNVFRENIAAVKELGVNDLVGFILFHLASKVLDPTTRRSFESSLAPNQMPDFDLLLAFVQQRCKVLENIQGPVSVERAEKNVAIRKPQQTSKSFMSTTYDKSGNQKYFKCVFCNETHPVYRCAAFQKITVEKRRDFASANKLCFSCLSTAHMINKCSSKSSCRICQKRHHTLLHLLTYPDANASTSNTMQASDKTDTNFKDKSTLAPNSQVQFSGASRTNSTVVLGTAIVRIKDSCGVLHTVRVLLDSGSQISAITSSCVSRIGLAKHKCCTEVVGLAQNPVAKIKGVTNCQFVPHYTSKNTFYCSDLFVLPAITDVMPTQHLPSCVRKKYEHLLLADPNFDVPAQIDMLLGGDLFPNIVRPRADIIHSSGYSLALDTLLGWVVCGAISQSNPSLAVSLTATLTPSVDNLLRKFWTIEEPAVPVLPTTEDELCEQMFVKTTYRAPCGRFCVALPFRPNAHELGESRSLALKRFYNLERKLMREPQLYAAYRKFMNEYQRLGHMEVARQAGKYFIPHHAVLKSDGDISKLRVVFDASARSSSGLSLNDVLYIGPKLQTDIRDILLRIRLHRYIFTADIVKMYRQILIKPEDRLFQHILWRNSPDEEIKEFELLTVTYGVSSAPYLAIRCLHELDAQESNRFPGTSGILTTNTYVDDIVVGADSEEELLSLQKQIIALLRSGGCELKKWTSNCPQILQQVPPEDCAQQASFDPKEDKSIKVLGLHWDTDSDYFAYHTRTPEPQLSKRKILSVIARLFDPVGSLGPMLMWAKGFMQKLWHDHLDWDTPLPENLSTAWNQFLTELPTIHQVTLPRYINVQSYSDIQLLGFSDASMKGYAATIYLRVVHTSGNVSVHFVSCKTKVAPIKTCQLDESLSTPRLELCAAVLLAQSLSHIQEVLSTTINISQVRAWTDSLIVLSWLSSEQKYFKVFVTHRVVKIHTLVPKCHWGHVRTHENPADPASRGLLPATMASSSLHWNGPEFLTRPEKDWPTSTFRPMPLEELPETKANKAAVLQVTKNHPPIEPFHRFSSLTKMQRVLAYCLRFSPRTRHKPVLTGPLTRAELNYVLIIAVKETQKIYFSNLWKQLTTSQVITPPSLAQLAPFVDNDGLIRVGGRLRYSALSEDAKHPILLPHSAHVTQLLIRHYHLSFLHGGPKLVLSMMSHKFWIISGRDAIRRFIFSCVTCSRHKADHPRPFMADLPSSRVQPHRPFLHVGMDFGGPFVIKESRRRNARTSKVYLALFICMSVKAVHLEIVSDLTTDAFLAALDRFVARRGTPAHLYSDCGTNYVGAARQLKSIFKDPTVQDQLISHLPCTWHFNPPAAPHFGGLWEAAIKSSKFHMKHVIGTQVLTFEEILTLITRIEGILNSRPLTPASSDPNDLVPLTPGHFLIGQPLHALPEIDLTQVPLNRLDRWQLIRQCHQSFWKRWAKEYLTTLQGRQKWFQKRLDLAVGDMVIVEAPNRPPSEWRLGRVTEVHPGADNTVRVVTVRTKDGTCKRPAVKLVRLPDHGMFWKPASSNVGRMFGSDTAGTSHATFAHVLLLSPDNCVIVGPSHFIWTTIKSDLNNEISEKSLYTLVKCNRNNILCLLGIEASPEAEDVCKDIESDFNENSDSDAFLNKIDEEMKFNMTLGAEEWNSLQTSDVMYKRKHFLSRTYSILKPGVWADIMHIHFWEQTKFPCSISYKRAKIYQNGNNYCEFYEMCTTCESKLYGVLENKPSINCRAEAAYFKSDSIQIRFMNHTIEIQKFIIDTRVLFCKYCETKVDSERRSSVIQHLKTEKHLRSVKRKEDQKETKCKQLLTNDLSFKKSKFNLNLCKAMVSANIPLNKLSNVEFRPFLEDCSGKDIPTESVLRKFYLDDCNNEIMEKIRRRVFNRKIWVSLDETTDAEGRFIANVIIGTSEEDTAGPIFLLNTEELEKINHSTVSKLFDKSLGILWPDGIRHDDVLLFLSDAAPYMIKCGKSLNALYSKMVHVTCAAHGLHRVSEEVRNQFSTVDKIVANVKNIFKKAPSRVQIFKNYAPEIPLPPEPIITRWGTWINAVLYYCKYYDKIRDVINMLDSNDALSIKVSKKNLVKEHVQNNLVYITSNFKVLSESILKLQTKNMPLAESLSIVDNVQTQLKSVQGEPAGKKVYEKMENVLSKNIGLKTLKQISSTLSGSIFTMDGLPEDLTTNDLIFYKNAPITSVDVERSFSAYKNLLSHNRRSFKLENIKKHLIIQCNSAHKVPSPAHGPWVGIY</sequence>
<dbReference type="InterPro" id="IPR043128">
    <property type="entry name" value="Rev_trsase/Diguanyl_cyclase"/>
</dbReference>
<dbReference type="SUPFAM" id="SSF53098">
    <property type="entry name" value="Ribonuclease H-like"/>
    <property type="match status" value="2"/>
</dbReference>
<dbReference type="InterPro" id="IPR012337">
    <property type="entry name" value="RNaseH-like_sf"/>
</dbReference>
<keyword evidence="4" id="KW-0255">Endonuclease</keyword>
<dbReference type="GO" id="GO:0006508">
    <property type="term" value="P:proteolysis"/>
    <property type="evidence" value="ECO:0007669"/>
    <property type="project" value="InterPro"/>
</dbReference>